<gene>
    <name evidence="2" type="ORF">THAOC_09302</name>
</gene>
<evidence type="ECO:0000313" key="2">
    <source>
        <dbReference type="EMBL" id="EJK69441.1"/>
    </source>
</evidence>
<dbReference type="Proteomes" id="UP000266841">
    <property type="component" value="Unassembled WGS sequence"/>
</dbReference>
<feature type="non-terminal residue" evidence="2">
    <location>
        <position position="1"/>
    </location>
</feature>
<evidence type="ECO:0000313" key="3">
    <source>
        <dbReference type="Proteomes" id="UP000266841"/>
    </source>
</evidence>
<dbReference type="AlphaFoldDB" id="K0T7W4"/>
<sequence>HDGPELALKFAVRETGQTAVAADEDGGSRAERRRQRARDHYRKGKNKMVEELDCLLQASQDDESDSVASWEEPFNMN</sequence>
<feature type="compositionally biased region" description="Basic residues" evidence="1">
    <location>
        <begin position="31"/>
        <end position="44"/>
    </location>
</feature>
<evidence type="ECO:0000256" key="1">
    <source>
        <dbReference type="SAM" id="MobiDB-lite"/>
    </source>
</evidence>
<feature type="region of interest" description="Disordered" evidence="1">
    <location>
        <begin position="18"/>
        <end position="44"/>
    </location>
</feature>
<dbReference type="EMBL" id="AGNL01010068">
    <property type="protein sequence ID" value="EJK69441.1"/>
    <property type="molecule type" value="Genomic_DNA"/>
</dbReference>
<keyword evidence="3" id="KW-1185">Reference proteome</keyword>
<proteinExistence type="predicted"/>
<protein>
    <submittedName>
        <fullName evidence="2">Uncharacterized protein</fullName>
    </submittedName>
</protein>
<organism evidence="2 3">
    <name type="scientific">Thalassiosira oceanica</name>
    <name type="common">Marine diatom</name>
    <dbReference type="NCBI Taxonomy" id="159749"/>
    <lineage>
        <taxon>Eukaryota</taxon>
        <taxon>Sar</taxon>
        <taxon>Stramenopiles</taxon>
        <taxon>Ochrophyta</taxon>
        <taxon>Bacillariophyta</taxon>
        <taxon>Coscinodiscophyceae</taxon>
        <taxon>Thalassiosirophycidae</taxon>
        <taxon>Thalassiosirales</taxon>
        <taxon>Thalassiosiraceae</taxon>
        <taxon>Thalassiosira</taxon>
    </lineage>
</organism>
<reference evidence="2 3" key="1">
    <citation type="journal article" date="2012" name="Genome Biol.">
        <title>Genome and low-iron response of an oceanic diatom adapted to chronic iron limitation.</title>
        <authorList>
            <person name="Lommer M."/>
            <person name="Specht M."/>
            <person name="Roy A.S."/>
            <person name="Kraemer L."/>
            <person name="Andreson R."/>
            <person name="Gutowska M.A."/>
            <person name="Wolf J."/>
            <person name="Bergner S.V."/>
            <person name="Schilhabel M.B."/>
            <person name="Klostermeier U.C."/>
            <person name="Beiko R.G."/>
            <person name="Rosenstiel P."/>
            <person name="Hippler M."/>
            <person name="Laroche J."/>
        </authorList>
    </citation>
    <scope>NUCLEOTIDE SEQUENCE [LARGE SCALE GENOMIC DNA]</scope>
    <source>
        <strain evidence="2 3">CCMP1005</strain>
    </source>
</reference>
<name>K0T7W4_THAOC</name>
<comment type="caution">
    <text evidence="2">The sequence shown here is derived from an EMBL/GenBank/DDBJ whole genome shotgun (WGS) entry which is preliminary data.</text>
</comment>
<feature type="region of interest" description="Disordered" evidence="1">
    <location>
        <begin position="57"/>
        <end position="77"/>
    </location>
</feature>
<accession>K0T7W4</accession>